<reference evidence="17" key="2">
    <citation type="submission" date="2025-08" db="UniProtKB">
        <authorList>
            <consortium name="Ensembl"/>
        </authorList>
    </citation>
    <scope>IDENTIFICATION</scope>
</reference>
<evidence type="ECO:0000256" key="12">
    <source>
        <dbReference type="ARBA" id="ARBA00073869"/>
    </source>
</evidence>
<evidence type="ECO:0000256" key="4">
    <source>
        <dbReference type="ARBA" id="ARBA00022448"/>
    </source>
</evidence>
<feature type="transmembrane region" description="Helical" evidence="15">
    <location>
        <begin position="232"/>
        <end position="253"/>
    </location>
</feature>
<reference evidence="17" key="3">
    <citation type="submission" date="2025-09" db="UniProtKB">
        <authorList>
            <consortium name="Ensembl"/>
        </authorList>
    </citation>
    <scope>IDENTIFICATION</scope>
</reference>
<keyword evidence="18" id="KW-1185">Reference proteome</keyword>
<feature type="transmembrane region" description="Helical" evidence="15">
    <location>
        <begin position="385"/>
        <end position="411"/>
    </location>
</feature>
<reference evidence="17 18" key="1">
    <citation type="submission" date="2020-10" db="EMBL/GenBank/DDBJ databases">
        <title>Pygocentrus nattereri (red-bellied piranha) genome, fPygNat1, primary haplotype.</title>
        <authorList>
            <person name="Myers G."/>
            <person name="Meyer A."/>
            <person name="Karagic N."/>
            <person name="Pippel M."/>
            <person name="Winkler S."/>
            <person name="Tracey A."/>
            <person name="Wood J."/>
            <person name="Formenti G."/>
            <person name="Howe K."/>
            <person name="Fedrigo O."/>
            <person name="Jarvis E.D."/>
        </authorList>
    </citation>
    <scope>NUCLEOTIDE SEQUENCE [LARGE SCALE GENOMIC DNA]</scope>
</reference>
<dbReference type="GO" id="GO:0005886">
    <property type="term" value="C:plasma membrane"/>
    <property type="evidence" value="ECO:0007669"/>
    <property type="project" value="UniProtKB-SubCell"/>
</dbReference>
<organism evidence="17 18">
    <name type="scientific">Pygocentrus nattereri</name>
    <name type="common">Red-bellied piranha</name>
    <dbReference type="NCBI Taxonomy" id="42514"/>
    <lineage>
        <taxon>Eukaryota</taxon>
        <taxon>Metazoa</taxon>
        <taxon>Chordata</taxon>
        <taxon>Craniata</taxon>
        <taxon>Vertebrata</taxon>
        <taxon>Euteleostomi</taxon>
        <taxon>Actinopterygii</taxon>
        <taxon>Neopterygii</taxon>
        <taxon>Teleostei</taxon>
        <taxon>Ostariophysi</taxon>
        <taxon>Characiformes</taxon>
        <taxon>Characoidei</taxon>
        <taxon>Pygocentrus</taxon>
    </lineage>
</organism>
<evidence type="ECO:0000256" key="14">
    <source>
        <dbReference type="SAM" id="MobiDB-lite"/>
    </source>
</evidence>
<dbReference type="Proteomes" id="UP001501920">
    <property type="component" value="Chromosome 2"/>
</dbReference>
<dbReference type="Gene3D" id="1.20.1250.20">
    <property type="entry name" value="MFS general substrate transporter like domains"/>
    <property type="match status" value="1"/>
</dbReference>
<dbReference type="OrthoDB" id="2213137at2759"/>
<dbReference type="PROSITE" id="PS50850">
    <property type="entry name" value="MFS"/>
    <property type="match status" value="1"/>
</dbReference>
<feature type="transmembrane region" description="Helical" evidence="15">
    <location>
        <begin position="75"/>
        <end position="95"/>
    </location>
</feature>
<feature type="region of interest" description="Disordered" evidence="14">
    <location>
        <begin position="520"/>
        <end position="560"/>
    </location>
</feature>
<dbReference type="SUPFAM" id="SSF103473">
    <property type="entry name" value="MFS general substrate transporter"/>
    <property type="match status" value="1"/>
</dbReference>
<evidence type="ECO:0000256" key="8">
    <source>
        <dbReference type="ARBA" id="ARBA00022989"/>
    </source>
</evidence>
<name>A0A3B4D8U8_PYGNA</name>
<dbReference type="OMA" id="DLVWQIS"/>
<evidence type="ECO:0000256" key="5">
    <source>
        <dbReference type="ARBA" id="ARBA00022475"/>
    </source>
</evidence>
<sequence length="560" mass="60149">MYISKINPKLIFLNVTEFYFIISTDSLSSLGVLACMLAGWPSSIKHLQSKEVMAKHEEKQQRQQSCQAVGAPDGGWGWVVVGALFMISALVFGLLRSLGVFFVEFVQYFEESAQAVSWITSIGVAVQQLLSPIGTAACNAYGARPVIMLGGFLSGLGLILASQATTLTHLYLTMGIISGSGWALVFTPGVASVMQYFTVRRSLAMGLGFTGVGLSSFAFSPLFQYLVQTYTWRGALLILGALSLNMVACGALIRPLGPPKVVERAESSSKSSGCGSFFSRVCDYFELSLLSHRGFLTYCLAVTFFNAGYFIPYVHLVAHSRLVGFSEYQAAFVISATGMTDILGRVISGWASDLQRIRTVHLLTTWTGLVGVFLLLLPLCSLGGNYVGLLAVSLAYGFCAGALTPLVFAVVPQIVGMECMLGALGLLQLIESVGGLLGAPFSGWLRDLTGNYTSSFVVAGGFLILGTLITATLPHFFSCTNPPPPSPKKKAKNECTEDGLLKQTFSADCEHEKLHALEDVRYSDRDSEKASYHNHTTEPGSEAEHVPLTADRTEAEGACV</sequence>
<dbReference type="InterPro" id="IPR011701">
    <property type="entry name" value="MFS"/>
</dbReference>
<dbReference type="GO" id="GO:0000139">
    <property type="term" value="C:Golgi membrane"/>
    <property type="evidence" value="ECO:0007669"/>
    <property type="project" value="UniProtKB-SubCell"/>
</dbReference>
<keyword evidence="7" id="KW-0769">Symport</keyword>
<dbReference type="InterPro" id="IPR036259">
    <property type="entry name" value="MFS_trans_sf"/>
</dbReference>
<dbReference type="CDD" id="cd17423">
    <property type="entry name" value="MFS_MCT11_13"/>
    <property type="match status" value="1"/>
</dbReference>
<feature type="compositionally biased region" description="Basic and acidic residues" evidence="14">
    <location>
        <begin position="520"/>
        <end position="531"/>
    </location>
</feature>
<dbReference type="GO" id="GO:0015293">
    <property type="term" value="F:symporter activity"/>
    <property type="evidence" value="ECO:0007669"/>
    <property type="project" value="UniProtKB-KW"/>
</dbReference>
<evidence type="ECO:0000256" key="11">
    <source>
        <dbReference type="ARBA" id="ARBA00059080"/>
    </source>
</evidence>
<comment type="similarity">
    <text evidence="3">Belongs to the major facilitator superfamily. Monocarboxylate porter (TC 2.A.1.13) family.</text>
</comment>
<evidence type="ECO:0000259" key="16">
    <source>
        <dbReference type="PROSITE" id="PS50850"/>
    </source>
</evidence>
<feature type="transmembrane region" description="Helical" evidence="15">
    <location>
        <begin position="146"/>
        <end position="164"/>
    </location>
</feature>
<protein>
    <recommendedName>
        <fullName evidence="12">Monocarboxylate transporter 13</fullName>
    </recommendedName>
    <alternativeName>
        <fullName evidence="13">Solute carrier family 16 member 13</fullName>
    </alternativeName>
</protein>
<dbReference type="STRING" id="42514.ENSPNAP00000019379"/>
<feature type="domain" description="Major facilitator superfamily (MFS) profile" evidence="16">
    <location>
        <begin position="77"/>
        <end position="478"/>
    </location>
</feature>
<keyword evidence="10 15" id="KW-0472">Membrane</keyword>
<evidence type="ECO:0000313" key="17">
    <source>
        <dbReference type="Ensembl" id="ENSPNAP00000019379.2"/>
    </source>
</evidence>
<evidence type="ECO:0000256" key="7">
    <source>
        <dbReference type="ARBA" id="ARBA00022847"/>
    </source>
</evidence>
<dbReference type="InterPro" id="IPR020846">
    <property type="entry name" value="MFS_dom"/>
</dbReference>
<keyword evidence="6 15" id="KW-0812">Transmembrane</keyword>
<evidence type="ECO:0000256" key="6">
    <source>
        <dbReference type="ARBA" id="ARBA00022692"/>
    </source>
</evidence>
<dbReference type="PANTHER" id="PTHR11360:SF19">
    <property type="entry name" value="MONOCARBOXYLATE TRANSPORTER 13"/>
    <property type="match status" value="1"/>
</dbReference>
<feature type="transmembrane region" description="Helical" evidence="15">
    <location>
        <begin position="170"/>
        <end position="191"/>
    </location>
</feature>
<feature type="transmembrane region" description="Helical" evidence="15">
    <location>
        <begin position="423"/>
        <end position="444"/>
    </location>
</feature>
<evidence type="ECO:0000256" key="2">
    <source>
        <dbReference type="ARBA" id="ARBA00004653"/>
    </source>
</evidence>
<dbReference type="Ensembl" id="ENSPNAT00000029220.2">
    <property type="protein sequence ID" value="ENSPNAP00000019379.2"/>
    <property type="gene ID" value="ENSPNAG00000025938.2"/>
</dbReference>
<dbReference type="AlphaFoldDB" id="A0A3B4D8U8"/>
<dbReference type="GO" id="GO:0008028">
    <property type="term" value="F:monocarboxylic acid transmembrane transporter activity"/>
    <property type="evidence" value="ECO:0007669"/>
    <property type="project" value="TreeGrafter"/>
</dbReference>
<dbReference type="FunFam" id="1.20.1250.20:FF:000163">
    <property type="entry name" value="Putative monocarboxylate transporter 13"/>
    <property type="match status" value="1"/>
</dbReference>
<keyword evidence="9" id="KW-0333">Golgi apparatus</keyword>
<evidence type="ECO:0000256" key="15">
    <source>
        <dbReference type="SAM" id="Phobius"/>
    </source>
</evidence>
<feature type="transmembrane region" description="Helical" evidence="15">
    <location>
        <begin position="328"/>
        <end position="348"/>
    </location>
</feature>
<dbReference type="PANTHER" id="PTHR11360">
    <property type="entry name" value="MONOCARBOXYLATE TRANSPORTER"/>
    <property type="match status" value="1"/>
</dbReference>
<dbReference type="GeneTree" id="ENSGT00940000159372"/>
<keyword evidence="4" id="KW-0813">Transport</keyword>
<keyword evidence="5" id="KW-1003">Cell membrane</keyword>
<keyword evidence="8 15" id="KW-1133">Transmembrane helix</keyword>
<feature type="transmembrane region" description="Helical" evidence="15">
    <location>
        <begin position="456"/>
        <end position="477"/>
    </location>
</feature>
<evidence type="ECO:0000256" key="3">
    <source>
        <dbReference type="ARBA" id="ARBA00006727"/>
    </source>
</evidence>
<evidence type="ECO:0000256" key="1">
    <source>
        <dbReference type="ARBA" id="ARBA00004651"/>
    </source>
</evidence>
<feature type="transmembrane region" description="Helical" evidence="15">
    <location>
        <begin position="360"/>
        <end position="379"/>
    </location>
</feature>
<accession>A0A3B4D8U8</accession>
<dbReference type="Pfam" id="PF07690">
    <property type="entry name" value="MFS_1"/>
    <property type="match status" value="1"/>
</dbReference>
<evidence type="ECO:0000256" key="9">
    <source>
        <dbReference type="ARBA" id="ARBA00023034"/>
    </source>
</evidence>
<evidence type="ECO:0000256" key="10">
    <source>
        <dbReference type="ARBA" id="ARBA00023136"/>
    </source>
</evidence>
<evidence type="ECO:0000313" key="18">
    <source>
        <dbReference type="Proteomes" id="UP001501920"/>
    </source>
</evidence>
<feature type="transmembrane region" description="Helical" evidence="15">
    <location>
        <begin position="203"/>
        <end position="226"/>
    </location>
</feature>
<evidence type="ECO:0000256" key="13">
    <source>
        <dbReference type="ARBA" id="ARBA00078721"/>
    </source>
</evidence>
<feature type="compositionally biased region" description="Basic and acidic residues" evidence="14">
    <location>
        <begin position="551"/>
        <end position="560"/>
    </location>
</feature>
<comment type="function">
    <text evidence="11">Proton-linked monocarboxylate transporter. May catalyze the transport of monocarboxylates across the plasma membrane.</text>
</comment>
<feature type="transmembrane region" description="Helical" evidence="15">
    <location>
        <begin position="295"/>
        <end position="316"/>
    </location>
</feature>
<proteinExistence type="inferred from homology"/>
<comment type="subcellular location">
    <subcellularLocation>
        <location evidence="1">Cell membrane</location>
        <topology evidence="1">Multi-pass membrane protein</topology>
    </subcellularLocation>
    <subcellularLocation>
        <location evidence="2">Golgi apparatus membrane</location>
        <topology evidence="2">Multi-pass membrane protein</topology>
    </subcellularLocation>
</comment>
<dbReference type="InterPro" id="IPR048233">
    <property type="entry name" value="MFS_MCT_13"/>
</dbReference>
<dbReference type="InterPro" id="IPR050327">
    <property type="entry name" value="Proton-linked_MCT"/>
</dbReference>